<dbReference type="Proteomes" id="UP001221757">
    <property type="component" value="Unassembled WGS sequence"/>
</dbReference>
<dbReference type="AlphaFoldDB" id="A0AAD7GC65"/>
<evidence type="ECO:0000313" key="2">
    <source>
        <dbReference type="Proteomes" id="UP001221757"/>
    </source>
</evidence>
<proteinExistence type="predicted"/>
<dbReference type="EMBL" id="JARKIE010000119">
    <property type="protein sequence ID" value="KAJ7681337.1"/>
    <property type="molecule type" value="Genomic_DNA"/>
</dbReference>
<organism evidence="1 2">
    <name type="scientific">Mycena rosella</name>
    <name type="common">Pink bonnet</name>
    <name type="synonym">Agaricus rosellus</name>
    <dbReference type="NCBI Taxonomy" id="1033263"/>
    <lineage>
        <taxon>Eukaryota</taxon>
        <taxon>Fungi</taxon>
        <taxon>Dikarya</taxon>
        <taxon>Basidiomycota</taxon>
        <taxon>Agaricomycotina</taxon>
        <taxon>Agaricomycetes</taxon>
        <taxon>Agaricomycetidae</taxon>
        <taxon>Agaricales</taxon>
        <taxon>Marasmiineae</taxon>
        <taxon>Mycenaceae</taxon>
        <taxon>Mycena</taxon>
    </lineage>
</organism>
<name>A0AAD7GC65_MYCRO</name>
<accession>A0AAD7GC65</accession>
<reference evidence="1" key="1">
    <citation type="submission" date="2023-03" db="EMBL/GenBank/DDBJ databases">
        <title>Massive genome expansion in bonnet fungi (Mycena s.s.) driven by repeated elements and novel gene families across ecological guilds.</title>
        <authorList>
            <consortium name="Lawrence Berkeley National Laboratory"/>
            <person name="Harder C.B."/>
            <person name="Miyauchi S."/>
            <person name="Viragh M."/>
            <person name="Kuo A."/>
            <person name="Thoen E."/>
            <person name="Andreopoulos B."/>
            <person name="Lu D."/>
            <person name="Skrede I."/>
            <person name="Drula E."/>
            <person name="Henrissat B."/>
            <person name="Morin E."/>
            <person name="Kohler A."/>
            <person name="Barry K."/>
            <person name="LaButti K."/>
            <person name="Morin E."/>
            <person name="Salamov A."/>
            <person name="Lipzen A."/>
            <person name="Mereny Z."/>
            <person name="Hegedus B."/>
            <person name="Baldrian P."/>
            <person name="Stursova M."/>
            <person name="Weitz H."/>
            <person name="Taylor A."/>
            <person name="Grigoriev I.V."/>
            <person name="Nagy L.G."/>
            <person name="Martin F."/>
            <person name="Kauserud H."/>
        </authorList>
    </citation>
    <scope>NUCLEOTIDE SEQUENCE</scope>
    <source>
        <strain evidence="1">CBHHK067</strain>
    </source>
</reference>
<evidence type="ECO:0008006" key="3">
    <source>
        <dbReference type="Google" id="ProtNLM"/>
    </source>
</evidence>
<protein>
    <recommendedName>
        <fullName evidence="3">STAS domain-containing protein</fullName>
    </recommendedName>
</protein>
<keyword evidence="2" id="KW-1185">Reference proteome</keyword>
<comment type="caution">
    <text evidence="1">The sequence shown here is derived from an EMBL/GenBank/DDBJ whole genome shotgun (WGS) entry which is preliminary data.</text>
</comment>
<sequence>MFLFTVFASVPSMEKQLLGSKILTQIIILDLTGAHRIETTTTHCLMRCVHELELKNNTLVICGMAKNSGLQAGFARAEVPLAFDTEEKAGEKEIQVFATWAACMAWCQHQRTESMLLDNKPLARLLHNWIA</sequence>
<evidence type="ECO:0000313" key="1">
    <source>
        <dbReference type="EMBL" id="KAJ7681337.1"/>
    </source>
</evidence>
<dbReference type="InterPro" id="IPR036513">
    <property type="entry name" value="STAS_dom_sf"/>
</dbReference>
<gene>
    <name evidence="1" type="ORF">B0H17DRAFT_1205866</name>
</gene>
<dbReference type="Gene3D" id="3.30.750.24">
    <property type="entry name" value="STAS domain"/>
    <property type="match status" value="1"/>
</dbReference>